<feature type="domain" description="4Fe-4S ferredoxin-type" evidence="7">
    <location>
        <begin position="59"/>
        <end position="90"/>
    </location>
</feature>
<feature type="binding site" evidence="6">
    <location>
        <position position="76"/>
    </location>
    <ligand>
        <name>[4Fe-4S] cluster</name>
        <dbReference type="ChEBI" id="CHEBI:49883"/>
        <label>2</label>
    </ligand>
</feature>
<evidence type="ECO:0000256" key="3">
    <source>
        <dbReference type="ARBA" id="ARBA00022737"/>
    </source>
</evidence>
<dbReference type="PANTHER" id="PTHR43724">
    <property type="entry name" value="PYRUVATE SYNTHASE SUBUNIT PORD"/>
    <property type="match status" value="1"/>
</dbReference>
<evidence type="ECO:0000313" key="8">
    <source>
        <dbReference type="EMBL" id="AGA33000.1"/>
    </source>
</evidence>
<dbReference type="Pfam" id="PF12838">
    <property type="entry name" value="Fer4_7"/>
    <property type="match status" value="2"/>
</dbReference>
<reference evidence="8" key="1">
    <citation type="submission" date="2015-12" db="EMBL/GenBank/DDBJ databases">
        <authorList>
            <person name="Tikhonova T.V."/>
            <person name="Pavlov A.R."/>
            <person name="Beletsky A.V."/>
            <person name="Mardanov A.V."/>
            <person name="Sorokin D.Y."/>
            <person name="Ravin N.V."/>
            <person name="Popov V.O."/>
        </authorList>
    </citation>
    <scope>NUCLEOTIDE SEQUENCE</scope>
    <source>
        <strain evidence="8">DSM 14787</strain>
    </source>
</reference>
<evidence type="ECO:0000256" key="4">
    <source>
        <dbReference type="ARBA" id="ARBA00023004"/>
    </source>
</evidence>
<feature type="binding site" evidence="6">
    <location>
        <position position="44"/>
    </location>
    <ligand>
        <name>[4Fe-4S] cluster</name>
        <dbReference type="ChEBI" id="CHEBI:49883"/>
        <label>1</label>
    </ligand>
</feature>
<evidence type="ECO:0000256" key="6">
    <source>
        <dbReference type="HAMAP-Rule" id="MF_02201"/>
    </source>
</evidence>
<dbReference type="HAMAP" id="MF_02201">
    <property type="entry name" value="NapF"/>
    <property type="match status" value="1"/>
</dbReference>
<dbReference type="eggNOG" id="COG1145">
    <property type="taxonomic scope" value="Bacteria"/>
</dbReference>
<dbReference type="InterPro" id="IPR004496">
    <property type="entry name" value="NapF"/>
</dbReference>
<evidence type="ECO:0000256" key="1">
    <source>
        <dbReference type="ARBA" id="ARBA00022485"/>
    </source>
</evidence>
<dbReference type="InterPro" id="IPR017900">
    <property type="entry name" value="4Fe4S_Fe_S_CS"/>
</dbReference>
<keyword evidence="2 6" id="KW-0479">Metal-binding</keyword>
<dbReference type="GO" id="GO:0051539">
    <property type="term" value="F:4 iron, 4 sulfur cluster binding"/>
    <property type="evidence" value="ECO:0007669"/>
    <property type="project" value="UniProtKB-UniRule"/>
</dbReference>
<dbReference type="OrthoDB" id="9808559at2"/>
<feature type="binding site" evidence="6">
    <location>
        <position position="73"/>
    </location>
    <ligand>
        <name>[4Fe-4S] cluster</name>
        <dbReference type="ChEBI" id="CHEBI:49883"/>
        <label>2</label>
    </ligand>
</feature>
<feature type="binding site" evidence="6">
    <location>
        <position position="145"/>
    </location>
    <ligand>
        <name>[4Fe-4S] cluster</name>
        <dbReference type="ChEBI" id="CHEBI:49883"/>
        <label>3</label>
    </ligand>
</feature>
<comment type="function">
    <text evidence="6">Could be involved in the maturation of NapA, the catalytic subunit of the periplasmic nitrate reductase, before its export into the periplasm.</text>
</comment>
<comment type="subcellular location">
    <subcellularLocation>
        <location evidence="6">Cytoplasm</location>
    </subcellularLocation>
</comment>
<dbReference type="Gene3D" id="3.30.70.20">
    <property type="match status" value="2"/>
</dbReference>
<feature type="binding site" evidence="6">
    <location>
        <position position="155"/>
    </location>
    <ligand>
        <name>[4Fe-4S] cluster</name>
        <dbReference type="ChEBI" id="CHEBI:49883"/>
        <label>3</label>
    </ligand>
</feature>
<dbReference type="AlphaFoldDB" id="L0DVJ2"/>
<evidence type="ECO:0000259" key="7">
    <source>
        <dbReference type="PROSITE" id="PS51379"/>
    </source>
</evidence>
<evidence type="ECO:0000313" key="9">
    <source>
        <dbReference type="Proteomes" id="UP000010809"/>
    </source>
</evidence>
<dbReference type="EMBL" id="CP003989">
    <property type="protein sequence ID" value="AGA33000.1"/>
    <property type="molecule type" value="Genomic_DNA"/>
</dbReference>
<dbReference type="RefSeq" id="WP_015258137.1">
    <property type="nucleotide sequence ID" value="NC_019902.2"/>
</dbReference>
<keyword evidence="3 6" id="KW-0677">Repeat</keyword>
<dbReference type="PROSITE" id="PS51379">
    <property type="entry name" value="4FE4S_FER_2"/>
    <property type="match status" value="3"/>
</dbReference>
<feature type="binding site" evidence="6">
    <location>
        <position position="80"/>
    </location>
    <ligand>
        <name>[4Fe-4S] cluster</name>
        <dbReference type="ChEBI" id="CHEBI:49883"/>
        <label>2</label>
    </ligand>
</feature>
<keyword evidence="1 6" id="KW-0004">4Fe-4S</keyword>
<proteinExistence type="inferred from homology"/>
<evidence type="ECO:0000256" key="5">
    <source>
        <dbReference type="ARBA" id="ARBA00023014"/>
    </source>
</evidence>
<feature type="binding site" evidence="6">
    <location>
        <position position="38"/>
    </location>
    <ligand>
        <name>[4Fe-4S] cluster</name>
        <dbReference type="ChEBI" id="CHEBI:49883"/>
        <label>1</label>
    </ligand>
</feature>
<dbReference type="GO" id="GO:0005737">
    <property type="term" value="C:cytoplasm"/>
    <property type="evidence" value="ECO:0007669"/>
    <property type="project" value="UniProtKB-SubCell"/>
</dbReference>
<feature type="binding site" evidence="6">
    <location>
        <position position="148"/>
    </location>
    <ligand>
        <name>[4Fe-4S] cluster</name>
        <dbReference type="ChEBI" id="CHEBI:49883"/>
        <label>3</label>
    </ligand>
</feature>
<accession>L0DVJ2</accession>
<keyword evidence="6" id="KW-0963">Cytoplasm</keyword>
<keyword evidence="9" id="KW-1185">Reference proteome</keyword>
<feature type="domain" description="4Fe-4S ferredoxin-type" evidence="7">
    <location>
        <begin position="25"/>
        <end position="58"/>
    </location>
</feature>
<dbReference type="SUPFAM" id="SSF54862">
    <property type="entry name" value="4Fe-4S ferredoxins"/>
    <property type="match status" value="1"/>
</dbReference>
<organism evidence="8 9">
    <name type="scientific">Thioalkalivibrio nitratireducens (strain DSM 14787 / UNIQEM 213 / ALEN2)</name>
    <dbReference type="NCBI Taxonomy" id="1255043"/>
    <lineage>
        <taxon>Bacteria</taxon>
        <taxon>Pseudomonadati</taxon>
        <taxon>Pseudomonadota</taxon>
        <taxon>Gammaproteobacteria</taxon>
        <taxon>Chromatiales</taxon>
        <taxon>Ectothiorhodospiraceae</taxon>
        <taxon>Thioalkalivibrio</taxon>
    </lineage>
</organism>
<comment type="cofactor">
    <cofactor evidence="6">
        <name>[4Fe-4S] cluster</name>
        <dbReference type="ChEBI" id="CHEBI:49883"/>
    </cofactor>
</comment>
<dbReference type="HOGENOM" id="CLU_077329_2_1_6"/>
<feature type="binding site" evidence="6">
    <location>
        <position position="48"/>
    </location>
    <ligand>
        <name>[4Fe-4S] cluster</name>
        <dbReference type="ChEBI" id="CHEBI:49883"/>
        <label>1</label>
    </ligand>
</feature>
<dbReference type="STRING" id="1255043.TVNIR_1327"/>
<gene>
    <name evidence="8" type="primary">napF [H]</name>
    <name evidence="6" type="synonym">napF</name>
    <name evidence="8" type="ordered locus">TVNIR_1327</name>
</gene>
<dbReference type="CDD" id="cd10564">
    <property type="entry name" value="NapF_like"/>
    <property type="match status" value="1"/>
</dbReference>
<dbReference type="PROSITE" id="PS00198">
    <property type="entry name" value="4FE4S_FER_1"/>
    <property type="match status" value="1"/>
</dbReference>
<dbReference type="Proteomes" id="UP000010809">
    <property type="component" value="Chromosome"/>
</dbReference>
<name>L0DVJ2_THIND</name>
<protein>
    <recommendedName>
        <fullName evidence="6">Ferredoxin-type protein NapF</fullName>
    </recommendedName>
</protein>
<dbReference type="InterPro" id="IPR017896">
    <property type="entry name" value="4Fe4S_Fe-S-bd"/>
</dbReference>
<keyword evidence="5 6" id="KW-0411">Iron-sulfur</keyword>
<feature type="binding site" evidence="6">
    <location>
        <position position="151"/>
    </location>
    <ligand>
        <name>[4Fe-4S] cluster</name>
        <dbReference type="ChEBI" id="CHEBI:49883"/>
        <label>3</label>
    </ligand>
</feature>
<feature type="domain" description="4Fe-4S ferredoxin-type" evidence="7">
    <location>
        <begin position="136"/>
        <end position="165"/>
    </location>
</feature>
<keyword evidence="4 6" id="KW-0408">Iron</keyword>
<dbReference type="NCBIfam" id="TIGR00402">
    <property type="entry name" value="napF"/>
    <property type="match status" value="1"/>
</dbReference>
<evidence type="ECO:0000256" key="2">
    <source>
        <dbReference type="ARBA" id="ARBA00022723"/>
    </source>
</evidence>
<dbReference type="PATRIC" id="fig|1255043.3.peg.1341"/>
<comment type="subunit">
    <text evidence="6">Interacts with the cytoplasmic NapA precursor.</text>
</comment>
<sequence length="181" mass="19629">MRQTNVRRAEFLRGRFTARSRPLRPPWSLDEARFTDLCMRCMDCERHCPEGIVVRGSAGFPEIDFARGGCTFCGECVTHCLPGALSAGEIGDRSPWDLGLEFTAACLAQGGVVCRSCADHCVARAIRFRPHPGGAFLPALDPDYCTGCGACRAACPVDAVHLYRNPGPDRRGSAGQLKRNG</sequence>
<dbReference type="eggNOG" id="COG1143">
    <property type="taxonomic scope" value="Bacteria"/>
</dbReference>
<comment type="similarity">
    <text evidence="6">Belongs to the NapF family.</text>
</comment>
<feature type="binding site" evidence="6">
    <location>
        <position position="41"/>
    </location>
    <ligand>
        <name>[4Fe-4S] cluster</name>
        <dbReference type="ChEBI" id="CHEBI:49883"/>
        <label>1</label>
    </ligand>
</feature>
<feature type="binding site" evidence="6">
    <location>
        <position position="70"/>
    </location>
    <ligand>
        <name>[4Fe-4S] cluster</name>
        <dbReference type="ChEBI" id="CHEBI:49883"/>
        <label>2</label>
    </ligand>
</feature>
<dbReference type="PANTHER" id="PTHR43724:SF1">
    <property type="entry name" value="PYRUVATE SYNTHASE SUBUNIT PORD"/>
    <property type="match status" value="1"/>
</dbReference>
<dbReference type="GO" id="GO:0046872">
    <property type="term" value="F:metal ion binding"/>
    <property type="evidence" value="ECO:0007669"/>
    <property type="project" value="UniProtKB-KW"/>
</dbReference>
<dbReference type="KEGG" id="tni:TVNIR_1327"/>